<comment type="cofactor">
    <cofactor evidence="7">
        <name>Mg(2+)</name>
        <dbReference type="ChEBI" id="CHEBI:18420"/>
    </cofactor>
</comment>
<feature type="transmembrane region" description="Helical" evidence="8">
    <location>
        <begin position="123"/>
        <end position="144"/>
    </location>
</feature>
<evidence type="ECO:0000313" key="9">
    <source>
        <dbReference type="EMBL" id="ADC88767.1"/>
    </source>
</evidence>
<dbReference type="GO" id="GO:0005886">
    <property type="term" value="C:plasma membrane"/>
    <property type="evidence" value="ECO:0007669"/>
    <property type="project" value="UniProtKB-SubCell"/>
</dbReference>
<evidence type="ECO:0000256" key="4">
    <source>
        <dbReference type="ARBA" id="ARBA00022692"/>
    </source>
</evidence>
<feature type="transmembrane region" description="Helical" evidence="8">
    <location>
        <begin position="6"/>
        <end position="24"/>
    </location>
</feature>
<dbReference type="Proteomes" id="UP000002043">
    <property type="component" value="Chromosome"/>
</dbReference>
<organism evidence="9 10">
    <name type="scientific">Thermocrinis albus (strain DSM 14484 / JCM 11386 / HI 11/12)</name>
    <dbReference type="NCBI Taxonomy" id="638303"/>
    <lineage>
        <taxon>Bacteria</taxon>
        <taxon>Pseudomonadati</taxon>
        <taxon>Aquificota</taxon>
        <taxon>Aquificia</taxon>
        <taxon>Aquificales</taxon>
        <taxon>Aquificaceae</taxon>
        <taxon>Thermocrinis</taxon>
    </lineage>
</organism>
<dbReference type="InterPro" id="IPR000715">
    <property type="entry name" value="Glycosyl_transferase_4"/>
</dbReference>
<keyword evidence="6 8" id="KW-0472">Membrane</keyword>
<dbReference type="AlphaFoldDB" id="D3SNN0"/>
<dbReference type="GO" id="GO:0046872">
    <property type="term" value="F:metal ion binding"/>
    <property type="evidence" value="ECO:0007669"/>
    <property type="project" value="UniProtKB-KW"/>
</dbReference>
<dbReference type="eggNOG" id="COG0472">
    <property type="taxonomic scope" value="Bacteria"/>
</dbReference>
<evidence type="ECO:0000256" key="5">
    <source>
        <dbReference type="ARBA" id="ARBA00022989"/>
    </source>
</evidence>
<keyword evidence="2" id="KW-1003">Cell membrane</keyword>
<keyword evidence="5 8" id="KW-1133">Transmembrane helix</keyword>
<dbReference type="GO" id="GO:0071555">
    <property type="term" value="P:cell wall organization"/>
    <property type="evidence" value="ECO:0007669"/>
    <property type="project" value="TreeGrafter"/>
</dbReference>
<dbReference type="PANTHER" id="PTHR22926">
    <property type="entry name" value="PHOSPHO-N-ACETYLMURAMOYL-PENTAPEPTIDE-TRANSFERASE"/>
    <property type="match status" value="1"/>
</dbReference>
<dbReference type="GO" id="GO:0009103">
    <property type="term" value="P:lipopolysaccharide biosynthetic process"/>
    <property type="evidence" value="ECO:0007669"/>
    <property type="project" value="TreeGrafter"/>
</dbReference>
<dbReference type="GO" id="GO:0044038">
    <property type="term" value="P:cell wall macromolecule biosynthetic process"/>
    <property type="evidence" value="ECO:0007669"/>
    <property type="project" value="TreeGrafter"/>
</dbReference>
<name>D3SNN0_THEAH</name>
<feature type="transmembrane region" description="Helical" evidence="8">
    <location>
        <begin position="302"/>
        <end position="319"/>
    </location>
</feature>
<dbReference type="CDD" id="cd06912">
    <property type="entry name" value="GT_MraY_like"/>
    <property type="match status" value="1"/>
</dbReference>
<dbReference type="STRING" id="638303.Thal_0130"/>
<comment type="subcellular location">
    <subcellularLocation>
        <location evidence="1">Cell membrane</location>
        <topology evidence="1">Multi-pass membrane protein</topology>
    </subcellularLocation>
</comment>
<dbReference type="PANTHER" id="PTHR22926:SF3">
    <property type="entry name" value="UNDECAPRENYL-PHOSPHATE ALPHA-N-ACETYLGLUCOSAMINYL 1-PHOSPHATE TRANSFERASE"/>
    <property type="match status" value="1"/>
</dbReference>
<feature type="transmembrane region" description="Helical" evidence="8">
    <location>
        <begin position="235"/>
        <end position="256"/>
    </location>
</feature>
<dbReference type="EMBL" id="CP001931">
    <property type="protein sequence ID" value="ADC88767.1"/>
    <property type="molecule type" value="Genomic_DNA"/>
</dbReference>
<dbReference type="GO" id="GO:0016780">
    <property type="term" value="F:phosphotransferase activity, for other substituted phosphate groups"/>
    <property type="evidence" value="ECO:0007669"/>
    <property type="project" value="InterPro"/>
</dbReference>
<gene>
    <name evidence="9" type="ordered locus">Thal_0130</name>
</gene>
<evidence type="ECO:0000256" key="3">
    <source>
        <dbReference type="ARBA" id="ARBA00022679"/>
    </source>
</evidence>
<evidence type="ECO:0000256" key="6">
    <source>
        <dbReference type="ARBA" id="ARBA00023136"/>
    </source>
</evidence>
<dbReference type="OrthoDB" id="9783652at2"/>
<feature type="transmembrane region" description="Helical" evidence="8">
    <location>
        <begin position="212"/>
        <end position="229"/>
    </location>
</feature>
<keyword evidence="4 8" id="KW-0812">Transmembrane</keyword>
<evidence type="ECO:0000313" key="10">
    <source>
        <dbReference type="Proteomes" id="UP000002043"/>
    </source>
</evidence>
<proteinExistence type="predicted"/>
<feature type="transmembrane region" description="Helical" evidence="8">
    <location>
        <begin position="325"/>
        <end position="343"/>
    </location>
</feature>
<evidence type="ECO:0000256" key="2">
    <source>
        <dbReference type="ARBA" id="ARBA00022475"/>
    </source>
</evidence>
<evidence type="ECO:0000256" key="8">
    <source>
        <dbReference type="SAM" id="Phobius"/>
    </source>
</evidence>
<dbReference type="HOGENOM" id="CLU_023982_5_0_0"/>
<sequence length="360" mass="40642">MIFLLIAFGVSFLLCWWMVRYWGVKDVTEGVQKFHSWDAVRTGGVALYGSMLAVGGAFWWVGKDFWGEFFKVLVVSLPVFLGGLAEDITKRVSPRVRLSLAFLSGFMGGLLLDAHLLRVDVPFVDPLLAKVTVFSLLFTSFALAGSSNAFNIIDGFNGLAGGVGIIVFLAYAYVSFLLNDWFLLYLSLAFASALLGFFLWNFPMGFVFLGDSGAYLSGFLAGLVGVLMVNRHSEVSAWFPLTLLFYPIWETLFSILRKKFLRGTSPFEPDPLHFHMMIHRRIVKMFLGEVVSERLKNSLTSPYLWFMQILCTVPAVLFWKSTPLLVLSCVLYATFYVWLYFRIVSFKTPSLLKGFLKLLK</sequence>
<accession>D3SNN0</accession>
<protein>
    <submittedName>
        <fullName evidence="9">Glycosyl transferase, family 4, conserved region</fullName>
    </submittedName>
</protein>
<feature type="binding site" evidence="7">
    <location>
        <position position="151"/>
    </location>
    <ligand>
        <name>Mg(2+)</name>
        <dbReference type="ChEBI" id="CHEBI:18420"/>
    </ligand>
</feature>
<feature type="transmembrane region" description="Helical" evidence="8">
    <location>
        <begin position="45"/>
        <end position="62"/>
    </location>
</feature>
<evidence type="ECO:0000256" key="7">
    <source>
        <dbReference type="PIRSR" id="PIRSR600715-1"/>
    </source>
</evidence>
<keyword evidence="7" id="KW-0460">Magnesium</keyword>
<keyword evidence="10" id="KW-1185">Reference proteome</keyword>
<dbReference type="Pfam" id="PF00953">
    <property type="entry name" value="Glycos_transf_4"/>
    <property type="match status" value="1"/>
</dbReference>
<feature type="binding site" evidence="7">
    <location>
        <position position="211"/>
    </location>
    <ligand>
        <name>Mg(2+)</name>
        <dbReference type="ChEBI" id="CHEBI:18420"/>
    </ligand>
</feature>
<dbReference type="KEGG" id="tal:Thal_0130"/>
<dbReference type="RefSeq" id="WP_012991174.1">
    <property type="nucleotide sequence ID" value="NC_013894.1"/>
</dbReference>
<keyword evidence="3 9" id="KW-0808">Transferase</keyword>
<feature type="transmembrane region" description="Helical" evidence="8">
    <location>
        <begin position="156"/>
        <end position="176"/>
    </location>
</feature>
<keyword evidence="7" id="KW-0479">Metal-binding</keyword>
<reference evidence="10" key="1">
    <citation type="journal article" date="2010" name="Stand. Genomic Sci.">
        <title>Complete genome sequence of Thermocrinis albus type strain (HI 11/12T).</title>
        <authorList>
            <person name="Wirth R."/>
            <person name="Sikorski J."/>
            <person name="Brambilla E."/>
            <person name="Misra M."/>
            <person name="Lapidus A."/>
            <person name="Copeland A."/>
            <person name="Nolan M."/>
            <person name="Lucas S."/>
            <person name="Chen F."/>
            <person name="Tice H."/>
            <person name="Cheng J.F."/>
            <person name="Han C."/>
            <person name="Detter J.C."/>
            <person name="Tapia R."/>
            <person name="Bruce D."/>
            <person name="Goodwin L."/>
            <person name="Pitluck S."/>
            <person name="Pati A."/>
            <person name="Anderson I."/>
            <person name="Ivanova N."/>
            <person name="Mavromatis K."/>
            <person name="Mikhailova N."/>
            <person name="Chen A."/>
            <person name="Palaniappan K."/>
            <person name="Bilek Y."/>
            <person name="Hader T."/>
            <person name="Land M."/>
            <person name="Hauser L."/>
            <person name="Chang Y.J."/>
            <person name="Jeffries C.D."/>
            <person name="Tindall B.J."/>
            <person name="Rohde M."/>
            <person name="Goker M."/>
            <person name="Bristow J."/>
            <person name="Eisen J.A."/>
            <person name="Markowitz V."/>
            <person name="Hugenholtz P."/>
            <person name="Kyrpides N.C."/>
            <person name="Klenk H.P."/>
        </authorList>
    </citation>
    <scope>NUCLEOTIDE SEQUENCE [LARGE SCALE GENOMIC DNA]</scope>
    <source>
        <strain evidence="10">DSM 14484 / JCM 11386 / HI 11/12</strain>
    </source>
</reference>
<evidence type="ECO:0000256" key="1">
    <source>
        <dbReference type="ARBA" id="ARBA00004651"/>
    </source>
</evidence>
<feature type="transmembrane region" description="Helical" evidence="8">
    <location>
        <begin position="98"/>
        <end position="117"/>
    </location>
</feature>
<feature type="transmembrane region" description="Helical" evidence="8">
    <location>
        <begin position="182"/>
        <end position="200"/>
    </location>
</feature>